<proteinExistence type="predicted"/>
<accession>A0ABN0YQT4</accession>
<evidence type="ECO:0000256" key="1">
    <source>
        <dbReference type="SAM" id="MobiDB-lite"/>
    </source>
</evidence>
<feature type="region of interest" description="Disordered" evidence="1">
    <location>
        <begin position="1"/>
        <end position="24"/>
    </location>
</feature>
<keyword evidence="3" id="KW-1185">Reference proteome</keyword>
<comment type="caution">
    <text evidence="2">The sequence shown here is derived from an EMBL/GenBank/DDBJ whole genome shotgun (WGS) entry which is preliminary data.</text>
</comment>
<name>A0ABN0YQT4_9ACTN</name>
<evidence type="ECO:0000313" key="2">
    <source>
        <dbReference type="EMBL" id="GAA0406087.1"/>
    </source>
</evidence>
<gene>
    <name evidence="2" type="ORF">GCM10010357_28800</name>
</gene>
<organism evidence="2 3">
    <name type="scientific">Streptomyces luteireticuli</name>
    <dbReference type="NCBI Taxonomy" id="173858"/>
    <lineage>
        <taxon>Bacteria</taxon>
        <taxon>Bacillati</taxon>
        <taxon>Actinomycetota</taxon>
        <taxon>Actinomycetes</taxon>
        <taxon>Kitasatosporales</taxon>
        <taxon>Streptomycetaceae</taxon>
        <taxon>Streptomyces</taxon>
    </lineage>
</organism>
<evidence type="ECO:0000313" key="3">
    <source>
        <dbReference type="Proteomes" id="UP001500879"/>
    </source>
</evidence>
<reference evidence="2 3" key="1">
    <citation type="journal article" date="2019" name="Int. J. Syst. Evol. Microbiol.">
        <title>The Global Catalogue of Microorganisms (GCM) 10K type strain sequencing project: providing services to taxonomists for standard genome sequencing and annotation.</title>
        <authorList>
            <consortium name="The Broad Institute Genomics Platform"/>
            <consortium name="The Broad Institute Genome Sequencing Center for Infectious Disease"/>
            <person name="Wu L."/>
            <person name="Ma J."/>
        </authorList>
    </citation>
    <scope>NUCLEOTIDE SEQUENCE [LARGE SCALE GENOMIC DNA]</scope>
    <source>
        <strain evidence="2 3">JCM 4788</strain>
    </source>
</reference>
<protein>
    <submittedName>
        <fullName evidence="2">Uncharacterized protein</fullName>
    </submittedName>
</protein>
<dbReference type="Proteomes" id="UP001500879">
    <property type="component" value="Unassembled WGS sequence"/>
</dbReference>
<dbReference type="EMBL" id="BAAABX010000032">
    <property type="protein sequence ID" value="GAA0406087.1"/>
    <property type="molecule type" value="Genomic_DNA"/>
</dbReference>
<sequence>MTAQHKPPMHITGKTKSVPGHPGVAGPAETLRAAFEAGTPVTLDGAYKGERVYLGHTRQTYGDYGITLETIGLDRDLGETSKFPGVRIAVYLVDLKRLELAPQLEAKLRDVEAKRAQRAWEIEQGHPGSSEPASAGECDNCGAETESRWIRYDSSGIKGAVCVRCNKEDGQLLIFA</sequence>
<dbReference type="RefSeq" id="WP_344023995.1">
    <property type="nucleotide sequence ID" value="NZ_BAAABX010000032.1"/>
</dbReference>